<dbReference type="EMBL" id="RXHJ01000005">
    <property type="protein sequence ID" value="RSZ64415.1"/>
    <property type="molecule type" value="Genomic_DNA"/>
</dbReference>
<accession>A0A430HZR9</accession>
<organism evidence="2 3">
    <name type="scientific">Corynebacterium hylobatis</name>
    <dbReference type="NCBI Taxonomy" id="1859290"/>
    <lineage>
        <taxon>Bacteria</taxon>
        <taxon>Bacillati</taxon>
        <taxon>Actinomycetota</taxon>
        <taxon>Actinomycetes</taxon>
        <taxon>Mycobacteriales</taxon>
        <taxon>Corynebacteriaceae</taxon>
        <taxon>Corynebacterium</taxon>
    </lineage>
</organism>
<evidence type="ECO:0000313" key="2">
    <source>
        <dbReference type="EMBL" id="RSZ64415.1"/>
    </source>
</evidence>
<dbReference type="Proteomes" id="UP000274907">
    <property type="component" value="Unassembled WGS sequence"/>
</dbReference>
<keyword evidence="3" id="KW-1185">Reference proteome</keyword>
<dbReference type="AlphaFoldDB" id="A0A430HZR9"/>
<comment type="caution">
    <text evidence="2">The sequence shown here is derived from an EMBL/GenBank/DDBJ whole genome shotgun (WGS) entry which is preliminary data.</text>
</comment>
<sequence length="67" mass="7413">MPKLNPDTTAHPVPQVKVLRSRRRTRNQYIALRPSSNVTITLSPAAAYRLADELVGAAETIERSGKK</sequence>
<name>A0A430HZR9_9CORY</name>
<dbReference type="RefSeq" id="WP_126120285.1">
    <property type="nucleotide sequence ID" value="NZ_RXHJ01000005.1"/>
</dbReference>
<evidence type="ECO:0000313" key="3">
    <source>
        <dbReference type="Proteomes" id="UP000274907"/>
    </source>
</evidence>
<feature type="region of interest" description="Disordered" evidence="1">
    <location>
        <begin position="1"/>
        <end position="22"/>
    </location>
</feature>
<evidence type="ECO:0000256" key="1">
    <source>
        <dbReference type="SAM" id="MobiDB-lite"/>
    </source>
</evidence>
<gene>
    <name evidence="2" type="ORF">EAH68_05325</name>
</gene>
<reference evidence="2 3" key="1">
    <citation type="submission" date="2018-12" db="EMBL/GenBank/DDBJ databases">
        <title>YIM 101343 draft genome.</title>
        <authorList>
            <person name="Chen X."/>
        </authorList>
    </citation>
    <scope>NUCLEOTIDE SEQUENCE [LARGE SCALE GENOMIC DNA]</scope>
    <source>
        <strain evidence="2 3">YIM 101343</strain>
    </source>
</reference>
<proteinExistence type="predicted"/>
<protein>
    <submittedName>
        <fullName evidence="2">Uncharacterized protein</fullName>
    </submittedName>
</protein>